<keyword evidence="3" id="KW-1185">Reference proteome</keyword>
<protein>
    <recommendedName>
        <fullName evidence="4">YhgE/Pip domain-containing protein</fullName>
    </recommendedName>
</protein>
<reference evidence="2 3" key="1">
    <citation type="submission" date="2017-08" db="EMBL/GenBank/DDBJ databases">
        <title>Virgibacillus indicus sp. nov. and Virgibacillus profoundi sp. nov, two moderately halophilic bacteria isolated from marine sediment by using the Microfluidic Streak Plate.</title>
        <authorList>
            <person name="Xu B."/>
            <person name="Hu B."/>
            <person name="Wang J."/>
            <person name="Zhu Y."/>
            <person name="Huang L."/>
            <person name="Du W."/>
            <person name="Huang Y."/>
        </authorList>
    </citation>
    <scope>NUCLEOTIDE SEQUENCE [LARGE SCALE GENOMIC DNA]</scope>
    <source>
        <strain evidence="2 3">IO3-P2-C2</strain>
    </source>
</reference>
<proteinExistence type="predicted"/>
<feature type="signal peptide" evidence="1">
    <location>
        <begin position="1"/>
        <end position="22"/>
    </location>
</feature>
<dbReference type="InterPro" id="IPR023908">
    <property type="entry name" value="xxxLxxG_rpt"/>
</dbReference>
<dbReference type="RefSeq" id="WP_094886877.1">
    <property type="nucleotide sequence ID" value="NZ_NPMS01000009.1"/>
</dbReference>
<name>A0A265N6X8_9BACI</name>
<organism evidence="2 3">
    <name type="scientific">Virgibacillus indicus</name>
    <dbReference type="NCBI Taxonomy" id="2024554"/>
    <lineage>
        <taxon>Bacteria</taxon>
        <taxon>Bacillati</taxon>
        <taxon>Bacillota</taxon>
        <taxon>Bacilli</taxon>
        <taxon>Bacillales</taxon>
        <taxon>Bacillaceae</taxon>
        <taxon>Virgibacillus</taxon>
    </lineage>
</organism>
<evidence type="ECO:0008006" key="4">
    <source>
        <dbReference type="Google" id="ProtNLM"/>
    </source>
</evidence>
<dbReference type="NCBIfam" id="TIGR03057">
    <property type="entry name" value="xxxLxxG_by_4"/>
    <property type="match status" value="5"/>
</dbReference>
<keyword evidence="1" id="KW-0732">Signal</keyword>
<dbReference type="OrthoDB" id="9815841at2"/>
<gene>
    <name evidence="2" type="ORF">CIL03_15905</name>
</gene>
<dbReference type="Proteomes" id="UP000216498">
    <property type="component" value="Unassembled WGS sequence"/>
</dbReference>
<dbReference type="Gene3D" id="1.10.287.950">
    <property type="entry name" value="Methyl-accepting chemotaxis protein"/>
    <property type="match status" value="2"/>
</dbReference>
<feature type="chain" id="PRO_5039540055" description="YhgE/Pip domain-containing protein" evidence="1">
    <location>
        <begin position="23"/>
        <end position="606"/>
    </location>
</feature>
<sequence length="606" mass="64820">MRRIKKILLVLTAMILVLPSFLATVSANDSNSEESSSEKNGEVSSKDEVVYANLSATGDRQKIYVVNTLDIKKEGKVVDYGSYSSLKNLTDLAELEQKDKKVQLSAPEGKFYYQGNLDEEPLPWDIAISYTLDGKQISPEDLAGKDGHVEIQIETSANEKVNPVFFENYLLQISIPMDSSVFTNIKAPDGMVANNGKNKQVTFTVMPENEGKLAVEADAANFELSGIDIAGAPQSMSIDSPDAGDMTGEMKTLSDAISELNDGVAELSSGVSELNNGAGELEDGSSQYKNGISDLAGSSAELVSGSREIEKALETMSNSLGNAGEIDTSGMDQLVDGLAGISGGLGDTKDGLAALKQNYKSAYGALDSAMEAIPSYTLTKEEFAALKSSDADQEVVGKLIETYTAAQTAKGTYAEVKQAFAAVDGTLQGVIDALAEMQRNLDAMAGELSSSLEKMDSAGSFAELQEGIAALSSNYKTFHSGLEDYTSGVSQLSSSYQELHTGVAGLADGTEELENGAGELHDGTNELHESTSDLPGQMTEEIDQMISEFDKSDFEAVSFVSDKNENVNSVQFVLKTESIKYEEPETAEKPVEEEKGFWARLKDLFS</sequence>
<accession>A0A265N6X8</accession>
<evidence type="ECO:0000256" key="1">
    <source>
        <dbReference type="SAM" id="SignalP"/>
    </source>
</evidence>
<evidence type="ECO:0000313" key="2">
    <source>
        <dbReference type="EMBL" id="OZU87575.1"/>
    </source>
</evidence>
<evidence type="ECO:0000313" key="3">
    <source>
        <dbReference type="Proteomes" id="UP000216498"/>
    </source>
</evidence>
<dbReference type="EMBL" id="NPMS01000009">
    <property type="protein sequence ID" value="OZU87575.1"/>
    <property type="molecule type" value="Genomic_DNA"/>
</dbReference>
<dbReference type="AlphaFoldDB" id="A0A265N6X8"/>
<comment type="caution">
    <text evidence="2">The sequence shown here is derived from an EMBL/GenBank/DDBJ whole genome shotgun (WGS) entry which is preliminary data.</text>
</comment>